<organism evidence="2 3">
    <name type="scientific">Aedes albopictus</name>
    <name type="common">Asian tiger mosquito</name>
    <name type="synonym">Stegomyia albopicta</name>
    <dbReference type="NCBI Taxonomy" id="7160"/>
    <lineage>
        <taxon>Eukaryota</taxon>
        <taxon>Metazoa</taxon>
        <taxon>Ecdysozoa</taxon>
        <taxon>Arthropoda</taxon>
        <taxon>Hexapoda</taxon>
        <taxon>Insecta</taxon>
        <taxon>Pterygota</taxon>
        <taxon>Neoptera</taxon>
        <taxon>Endopterygota</taxon>
        <taxon>Diptera</taxon>
        <taxon>Nematocera</taxon>
        <taxon>Culicoidea</taxon>
        <taxon>Culicidae</taxon>
        <taxon>Culicinae</taxon>
        <taxon>Aedini</taxon>
        <taxon>Aedes</taxon>
        <taxon>Stegomyia</taxon>
    </lineage>
</organism>
<dbReference type="GeneID" id="134287562"/>
<reference evidence="2" key="2">
    <citation type="submission" date="2025-05" db="UniProtKB">
        <authorList>
            <consortium name="EnsemblMetazoa"/>
        </authorList>
    </citation>
    <scope>IDENTIFICATION</scope>
    <source>
        <strain evidence="2">Foshan</strain>
    </source>
</reference>
<accession>A0ABM1ZR81</accession>
<feature type="compositionally biased region" description="Basic and acidic residues" evidence="1">
    <location>
        <begin position="294"/>
        <end position="324"/>
    </location>
</feature>
<keyword evidence="3" id="KW-1185">Reference proteome</keyword>
<evidence type="ECO:0008006" key="4">
    <source>
        <dbReference type="Google" id="ProtNLM"/>
    </source>
</evidence>
<feature type="region of interest" description="Disordered" evidence="1">
    <location>
        <begin position="220"/>
        <end position="327"/>
    </location>
</feature>
<reference evidence="3" key="1">
    <citation type="journal article" date="2015" name="Proc. Natl. Acad. Sci. U.S.A.">
        <title>Genome sequence of the Asian Tiger mosquito, Aedes albopictus, reveals insights into its biology, genetics, and evolution.</title>
        <authorList>
            <person name="Chen X.G."/>
            <person name="Jiang X."/>
            <person name="Gu J."/>
            <person name="Xu M."/>
            <person name="Wu Y."/>
            <person name="Deng Y."/>
            <person name="Zhang C."/>
            <person name="Bonizzoni M."/>
            <person name="Dermauw W."/>
            <person name="Vontas J."/>
            <person name="Armbruster P."/>
            <person name="Huang X."/>
            <person name="Yang Y."/>
            <person name="Zhang H."/>
            <person name="He W."/>
            <person name="Peng H."/>
            <person name="Liu Y."/>
            <person name="Wu K."/>
            <person name="Chen J."/>
            <person name="Lirakis M."/>
            <person name="Topalis P."/>
            <person name="Van Leeuwen T."/>
            <person name="Hall A.B."/>
            <person name="Jiang X."/>
            <person name="Thorpe C."/>
            <person name="Mueller R.L."/>
            <person name="Sun C."/>
            <person name="Waterhouse R.M."/>
            <person name="Yan G."/>
            <person name="Tu Z.J."/>
            <person name="Fang X."/>
            <person name="James A.A."/>
        </authorList>
    </citation>
    <scope>NUCLEOTIDE SEQUENCE [LARGE SCALE GENOMIC DNA]</scope>
    <source>
        <strain evidence="3">Foshan</strain>
    </source>
</reference>
<sequence length="342" mass="39068">MNKFEGTFGPLLLCSVDKRSSCATQVLFVQLYVFQFVRCSCCVGICSHCRMSTHRKNTLVVDFSVLPRRPKLDQIEEFLKDDIKIDLADVKNIQIHNIKNCVYIEMTDAGVAPRLQKQHHLKHYYIHEGKKYYIPVYVDGPTTTVKIHDLSPQMSNDIIVRHMQQYGRVISIENDVWKNFFPGILNGVRIVRMRLEKTLPSRIVVNGESTYVTYPKINAQSSSKPTLLSSSAEEQNRIGDKQCKIVDHPSIATRTDTSDDDNDDDGGGDEGDDNRNNDTDERETETVETEGEPETAKRRLSTETENGRREESVAKRSCNEEAQKAELGWTVYQTRSKKKQVM</sequence>
<feature type="compositionally biased region" description="Acidic residues" evidence="1">
    <location>
        <begin position="280"/>
        <end position="293"/>
    </location>
</feature>
<evidence type="ECO:0000256" key="1">
    <source>
        <dbReference type="SAM" id="MobiDB-lite"/>
    </source>
</evidence>
<dbReference type="EnsemblMetazoa" id="AALFPA23_020910.R30867">
    <property type="protein sequence ID" value="AALFPA23_020910.P30867"/>
    <property type="gene ID" value="AALFPA23_020910"/>
</dbReference>
<proteinExistence type="predicted"/>
<feature type="compositionally biased region" description="Basic and acidic residues" evidence="1">
    <location>
        <begin position="234"/>
        <end position="247"/>
    </location>
</feature>
<feature type="compositionally biased region" description="Low complexity" evidence="1">
    <location>
        <begin position="221"/>
        <end position="231"/>
    </location>
</feature>
<protein>
    <recommendedName>
        <fullName evidence="4">Translation elongation factor ef-1 alpha/tu</fullName>
    </recommendedName>
</protein>
<feature type="compositionally biased region" description="Acidic residues" evidence="1">
    <location>
        <begin position="258"/>
        <end position="272"/>
    </location>
</feature>
<name>A0ABM1ZR81_AEDAL</name>
<evidence type="ECO:0000313" key="2">
    <source>
        <dbReference type="EnsemblMetazoa" id="AALFPA23_020910.P30867"/>
    </source>
</evidence>
<evidence type="ECO:0000313" key="3">
    <source>
        <dbReference type="Proteomes" id="UP000069940"/>
    </source>
</evidence>
<dbReference type="Proteomes" id="UP000069940">
    <property type="component" value="Unassembled WGS sequence"/>
</dbReference>
<dbReference type="RefSeq" id="XP_062705566.1">
    <property type="nucleotide sequence ID" value="XM_062849582.1"/>
</dbReference>